<dbReference type="Gene3D" id="3.20.20.190">
    <property type="entry name" value="Phosphatidylinositol (PI) phosphodiesterase"/>
    <property type="match status" value="1"/>
</dbReference>
<proteinExistence type="predicted"/>
<dbReference type="EMBL" id="HBHQ01020370">
    <property type="protein sequence ID" value="CAD9821887.1"/>
    <property type="molecule type" value="Transcribed_RNA"/>
</dbReference>
<evidence type="ECO:0000313" key="2">
    <source>
        <dbReference type="EMBL" id="CAD9821887.1"/>
    </source>
</evidence>
<dbReference type="GO" id="GO:0008081">
    <property type="term" value="F:phosphoric diester hydrolase activity"/>
    <property type="evidence" value="ECO:0007669"/>
    <property type="project" value="InterPro"/>
</dbReference>
<dbReference type="InterPro" id="IPR017946">
    <property type="entry name" value="PLC-like_Pdiesterase_TIM-brl"/>
</dbReference>
<dbReference type="PANTHER" id="PTHR46211:SF1">
    <property type="entry name" value="GLYCEROPHOSPHODIESTER PHOSPHODIESTERASE, CYTOPLASMIC"/>
    <property type="match status" value="1"/>
</dbReference>
<dbReference type="GO" id="GO:0006629">
    <property type="term" value="P:lipid metabolic process"/>
    <property type="evidence" value="ECO:0007669"/>
    <property type="project" value="InterPro"/>
</dbReference>
<gene>
    <name evidence="2" type="ORF">ASEP1449_LOCUS13721</name>
</gene>
<dbReference type="Pfam" id="PF03009">
    <property type="entry name" value="GDPD"/>
    <property type="match status" value="1"/>
</dbReference>
<protein>
    <recommendedName>
        <fullName evidence="1">GP-PDE domain-containing protein</fullName>
    </recommendedName>
</protein>
<reference evidence="2" key="1">
    <citation type="submission" date="2021-01" db="EMBL/GenBank/DDBJ databases">
        <authorList>
            <person name="Corre E."/>
            <person name="Pelletier E."/>
            <person name="Niang G."/>
            <person name="Scheremetjew M."/>
            <person name="Finn R."/>
            <person name="Kale V."/>
            <person name="Holt S."/>
            <person name="Cochrane G."/>
            <person name="Meng A."/>
            <person name="Brown T."/>
            <person name="Cohen L."/>
        </authorList>
    </citation>
    <scope>NUCLEOTIDE SEQUENCE</scope>
    <source>
        <strain evidence="2">CCMP2084</strain>
    </source>
</reference>
<organism evidence="2">
    <name type="scientific">Attheya septentrionalis</name>
    <dbReference type="NCBI Taxonomy" id="420275"/>
    <lineage>
        <taxon>Eukaryota</taxon>
        <taxon>Sar</taxon>
        <taxon>Stramenopiles</taxon>
        <taxon>Ochrophyta</taxon>
        <taxon>Bacillariophyta</taxon>
        <taxon>Coscinodiscophyceae</taxon>
        <taxon>Chaetocerotophycidae</taxon>
        <taxon>Chaetocerotales</taxon>
        <taxon>Attheyaceae</taxon>
        <taxon>Attheya</taxon>
    </lineage>
</organism>
<dbReference type="PROSITE" id="PS50007">
    <property type="entry name" value="PIPLC_X_DOMAIN"/>
    <property type="match status" value="1"/>
</dbReference>
<dbReference type="PANTHER" id="PTHR46211">
    <property type="entry name" value="GLYCEROPHOSPHORYL DIESTER PHOSPHODIESTERASE"/>
    <property type="match status" value="1"/>
</dbReference>
<evidence type="ECO:0000259" key="1">
    <source>
        <dbReference type="PROSITE" id="PS51704"/>
    </source>
</evidence>
<feature type="domain" description="GP-PDE" evidence="1">
    <location>
        <begin position="156"/>
        <end position="426"/>
    </location>
</feature>
<dbReference type="PROSITE" id="PS51704">
    <property type="entry name" value="GP_PDE"/>
    <property type="match status" value="1"/>
</dbReference>
<dbReference type="InterPro" id="IPR030395">
    <property type="entry name" value="GP_PDE_dom"/>
</dbReference>
<sequence length="437" mass="48660">MYFYIFSRTWQTSLFMVSAHFMSVRLSTAMIVPQGENPSIPDPSSLMEEGFSNPNIYPKKMTTSEVLAGETTPPFLRGVIESSPILKPDLSSLALPDLEALSTDERSDSSLSVLSHPEVDHWSETSIPPLDLPLSLAYTLNVGDGDDWLIGRRSRPMIVGHRGSMYRKLENTLDSFRAAAEDGCDAVELDLFLLKDGSLVVFHGDGGDANPGYLSSYCGIGGNILDYTNAEARQLKFNPDCPEFPCPREELERGFIPTLEEVLVQAKELGTIVKIELKGPGTEIPCLELVERMDMVDQCHFSSFDHSRVARIRELRQQKDDNGQHVYKTGCLFSEVPDNFIEMATGVGASEVHLKYDTCTTERVLAIHDAGMGSMAWFRGPPGMRQDVTDKYLDVGNEDESMYRTVLATGVQAICLNKPYILHHMIQRQYEGTEEAI</sequence>
<dbReference type="AlphaFoldDB" id="A0A7S2UJM3"/>
<name>A0A7S2UJM3_9STRA</name>
<accession>A0A7S2UJM3</accession>
<dbReference type="SUPFAM" id="SSF51695">
    <property type="entry name" value="PLC-like phosphodiesterases"/>
    <property type="match status" value="1"/>
</dbReference>